<proteinExistence type="inferred from homology"/>
<evidence type="ECO:0000256" key="7">
    <source>
        <dbReference type="ARBA" id="ARBA00023242"/>
    </source>
</evidence>
<evidence type="ECO:0000256" key="2">
    <source>
        <dbReference type="ARBA" id="ARBA00004173"/>
    </source>
</evidence>
<evidence type="ECO:0000256" key="9">
    <source>
        <dbReference type="ARBA" id="ARBA00023306"/>
    </source>
</evidence>
<keyword evidence="9" id="KW-0131">Cell cycle</keyword>
<keyword evidence="6" id="KW-0496">Mitochondrion</keyword>
<dbReference type="InterPro" id="IPR043035">
    <property type="entry name" value="Ribosomal_mL64_sf"/>
</dbReference>
<comment type="similarity">
    <text evidence="3">Belongs to the mitochondrion-specific ribosomal protein mL64 family.</text>
</comment>
<dbReference type="GO" id="GO:1990904">
    <property type="term" value="C:ribonucleoprotein complex"/>
    <property type="evidence" value="ECO:0007669"/>
    <property type="project" value="UniProtKB-KW"/>
</dbReference>
<dbReference type="Pfam" id="PF10147">
    <property type="entry name" value="CR6_interact"/>
    <property type="match status" value="1"/>
</dbReference>
<evidence type="ECO:0000313" key="15">
    <source>
        <dbReference type="EMBL" id="KAF7493491.1"/>
    </source>
</evidence>
<evidence type="ECO:0000256" key="8">
    <source>
        <dbReference type="ARBA" id="ARBA00023274"/>
    </source>
</evidence>
<evidence type="ECO:0000256" key="1">
    <source>
        <dbReference type="ARBA" id="ARBA00004123"/>
    </source>
</evidence>
<evidence type="ECO:0000256" key="13">
    <source>
        <dbReference type="ARBA" id="ARBA00060144"/>
    </source>
</evidence>
<dbReference type="OrthoDB" id="6247992at2759"/>
<sequence>MVYKKFPLRSILEQPRLPSTHLPQYVVDRIVGKMSNDSKYFQYLLNYRKRFIRMTYAEFGRQSNLKPGICWPTNDELDFAIQYENKFEKSLAAMKENLLAKQRDEEEKRAKRKKEVMSNLKKLPKMKEEFWKNYHQLFENIREENIKKENLIQEIREYLGYSIEPNDPRFEEAVTKKEEEAKAALRSAKKLERQKQQIEMLQAMVAQALAKEQSESKALTNRK</sequence>
<reference evidence="17" key="1">
    <citation type="journal article" date="2020" name="PLoS Negl. Trop. Dis.">
        <title>High-quality nuclear genome for Sarcoptes scabiei-A critical resource for a neglected parasite.</title>
        <authorList>
            <person name="Korhonen P.K."/>
            <person name="Gasser R.B."/>
            <person name="Ma G."/>
            <person name="Wang T."/>
            <person name="Stroehlein A.J."/>
            <person name="Young N.D."/>
            <person name="Ang C.S."/>
            <person name="Fernando D.D."/>
            <person name="Lu H.C."/>
            <person name="Taylor S."/>
            <person name="Reynolds S.L."/>
            <person name="Mofiz E."/>
            <person name="Najaraj S.H."/>
            <person name="Gowda H."/>
            <person name="Madugundu A."/>
            <person name="Renuse S."/>
            <person name="Holt D."/>
            <person name="Pandey A."/>
            <person name="Papenfuss A.T."/>
            <person name="Fischer K."/>
        </authorList>
    </citation>
    <scope>NUCLEOTIDE SEQUENCE [LARGE SCALE GENOMIC DNA]</scope>
</reference>
<comment type="subcellular location">
    <subcellularLocation>
        <location evidence="2">Mitochondrion</location>
    </subcellularLocation>
    <subcellularLocation>
        <location evidence="1">Nucleus</location>
    </subcellularLocation>
</comment>
<evidence type="ECO:0000256" key="6">
    <source>
        <dbReference type="ARBA" id="ARBA00023128"/>
    </source>
</evidence>
<gene>
    <name evidence="15" type="ORF">SSS_2750</name>
</gene>
<keyword evidence="7" id="KW-0539">Nucleus</keyword>
<dbReference type="EnsemblMetazoa" id="SSS_2750s_mrna">
    <property type="protein sequence ID" value="KAF7493491.1"/>
    <property type="gene ID" value="SSS_2750"/>
</dbReference>
<reference evidence="15" key="2">
    <citation type="submission" date="2020-01" db="EMBL/GenBank/DDBJ databases">
        <authorList>
            <person name="Korhonen P.K.K."/>
            <person name="Guangxu M.G."/>
            <person name="Wang T.W."/>
            <person name="Stroehlein A.J.S."/>
            <person name="Young N.D."/>
            <person name="Ang C.-S.A."/>
            <person name="Fernando D.W.F."/>
            <person name="Lu H.L."/>
            <person name="Taylor S.T."/>
            <person name="Ehtesham M.E.M."/>
            <person name="Najaraj S.H.N."/>
            <person name="Harsha G.H.G."/>
            <person name="Madugundu A.M."/>
            <person name="Renuse S.R."/>
            <person name="Holt D.H."/>
            <person name="Pandey A.P."/>
            <person name="Papenfuss A.P."/>
            <person name="Gasser R.B.G."/>
            <person name="Fischer K.F."/>
        </authorList>
    </citation>
    <scope>NUCLEOTIDE SEQUENCE</scope>
    <source>
        <strain evidence="15">SSS_KF_BRIS2020</strain>
    </source>
</reference>
<dbReference type="EMBL" id="WVUK01000055">
    <property type="protein sequence ID" value="KAF7493491.1"/>
    <property type="molecule type" value="Genomic_DNA"/>
</dbReference>
<evidence type="ECO:0000313" key="16">
    <source>
        <dbReference type="EnsemblMetazoa" id="KAF7493491.1"/>
    </source>
</evidence>
<evidence type="ECO:0000256" key="10">
    <source>
        <dbReference type="ARBA" id="ARBA00030700"/>
    </source>
</evidence>
<evidence type="ECO:0000313" key="17">
    <source>
        <dbReference type="Proteomes" id="UP000070412"/>
    </source>
</evidence>
<comment type="function">
    <text evidence="13">Acts as a negative regulator of G1 to S cell cycle phase progression by inhibiting cyclin-dependent kinases. Inhibitory effects are additive with GADD45 proteins but also occur in the absence of GADD45 proteins. Acts as a repressor of the orphan nuclear receptor NR4A1 by inhibiting AB domain-mediated transcriptional activity. May be involved in the hormone-mediated regulation of NR4A1 transcriptional activity. May play a role in mitochondrial protein synthesis.</text>
</comment>
<organism evidence="15">
    <name type="scientific">Sarcoptes scabiei</name>
    <name type="common">Itch mite</name>
    <name type="synonym">Acarus scabiei</name>
    <dbReference type="NCBI Taxonomy" id="52283"/>
    <lineage>
        <taxon>Eukaryota</taxon>
        <taxon>Metazoa</taxon>
        <taxon>Ecdysozoa</taxon>
        <taxon>Arthropoda</taxon>
        <taxon>Chelicerata</taxon>
        <taxon>Arachnida</taxon>
        <taxon>Acari</taxon>
        <taxon>Acariformes</taxon>
        <taxon>Sarcoptiformes</taxon>
        <taxon>Astigmata</taxon>
        <taxon>Psoroptidia</taxon>
        <taxon>Sarcoptoidea</taxon>
        <taxon>Sarcoptidae</taxon>
        <taxon>Sarcoptinae</taxon>
        <taxon>Sarcoptes</taxon>
    </lineage>
</organism>
<dbReference type="Proteomes" id="UP000070412">
    <property type="component" value="Unassembled WGS sequence"/>
</dbReference>
<keyword evidence="4" id="KW-0689">Ribosomal protein</keyword>
<evidence type="ECO:0000256" key="11">
    <source>
        <dbReference type="ARBA" id="ARBA00035184"/>
    </source>
</evidence>
<evidence type="ECO:0000256" key="14">
    <source>
        <dbReference type="SAM" id="Coils"/>
    </source>
</evidence>
<protein>
    <recommendedName>
        <fullName evidence="11">Large ribosomal subunit protein mL64</fullName>
    </recommendedName>
    <alternativeName>
        <fullName evidence="10">39S ribosomal protein L59, mitochondrial</fullName>
    </alternativeName>
    <alternativeName>
        <fullName evidence="12">Growth arrest and DNA damage-inducible proteins-interacting protein 1</fullName>
    </alternativeName>
</protein>
<keyword evidence="17" id="KW-1185">Reference proteome</keyword>
<dbReference type="GO" id="GO:0005739">
    <property type="term" value="C:mitochondrion"/>
    <property type="evidence" value="ECO:0007669"/>
    <property type="project" value="UniProtKB-SubCell"/>
</dbReference>
<dbReference type="PANTHER" id="PTHR31761">
    <property type="entry name" value="GROWTH ARREST AND DNA DAMAGE-INDUCIBLE PROTEINS-INTERACTING PROTEIN 1 GADD45GIP1"/>
    <property type="match status" value="1"/>
</dbReference>
<feature type="coiled-coil region" evidence="14">
    <location>
        <begin position="95"/>
        <end position="211"/>
    </location>
</feature>
<evidence type="ECO:0000256" key="3">
    <source>
        <dbReference type="ARBA" id="ARBA00005421"/>
    </source>
</evidence>
<dbReference type="PANTHER" id="PTHR31761:SF1">
    <property type="entry name" value="LARGE RIBOSOMAL SUBUNIT PROTEIN ML64"/>
    <property type="match status" value="1"/>
</dbReference>
<name>A0A834RDE1_SARSC</name>
<evidence type="ECO:0000256" key="4">
    <source>
        <dbReference type="ARBA" id="ARBA00022980"/>
    </source>
</evidence>
<accession>A0A834RDE1</accession>
<keyword evidence="8" id="KW-0687">Ribonucleoprotein</keyword>
<evidence type="ECO:0000256" key="12">
    <source>
        <dbReference type="ARBA" id="ARBA00035485"/>
    </source>
</evidence>
<evidence type="ECO:0000256" key="5">
    <source>
        <dbReference type="ARBA" id="ARBA00023054"/>
    </source>
</evidence>
<dbReference type="InterPro" id="IPR018472">
    <property type="entry name" value="Ribosomal_mL64"/>
</dbReference>
<reference evidence="16" key="3">
    <citation type="submission" date="2022-06" db="UniProtKB">
        <authorList>
            <consortium name="EnsemblMetazoa"/>
        </authorList>
    </citation>
    <scope>IDENTIFICATION</scope>
</reference>
<keyword evidence="5 14" id="KW-0175">Coiled coil</keyword>
<dbReference type="AlphaFoldDB" id="A0A834RDE1"/>
<dbReference type="GO" id="GO:0005634">
    <property type="term" value="C:nucleus"/>
    <property type="evidence" value="ECO:0007669"/>
    <property type="project" value="UniProtKB-SubCell"/>
</dbReference>
<dbReference type="GO" id="GO:0005840">
    <property type="term" value="C:ribosome"/>
    <property type="evidence" value="ECO:0007669"/>
    <property type="project" value="UniProtKB-KW"/>
</dbReference>
<dbReference type="Gene3D" id="6.10.280.120">
    <property type="entry name" value="Growth arrest and DNA-damage-inducible proteins-interacting protein 1"/>
    <property type="match status" value="1"/>
</dbReference>